<protein>
    <submittedName>
        <fullName evidence="2">Uncharacterized protein</fullName>
    </submittedName>
</protein>
<sequence length="423" mass="47829">MSSPISSPMDPDWVYTLKVPSNYFRPGKPFIITARYMCQTRWNDFVEGGARASKERAWRSAATKLTEAEKADPSEDEGTLSYILIGFAYPKSHIDVAREKPNPWFRGEWLGSVRDDELGLVVVALNDADTVSFQMYLLLDMMDGLCTPYKFDQGHVFYLPEFRVNIPAGKTRWQHWNQIIRIRARGILEDGAEDTSDEELSLDNGAEESSVSEAHPDSHSDEEMPDDDMSLFVCDGILHDIIEAKSDEEESLAEVTGESSKRGESQASNYNDADDPGTNSNHTLRLVDELSQMTAVCENSQDIQHIDHTLRLHLAQNPYQQKSAMREFLDLNRQWDGRDSHAFCVEMTASGQLDKVPRLSEVASIREALVHLKANLDHERLGKFFKFTMVLLKDEHTKPIPQDAVNYAVLKSLELLATLQQAS</sequence>
<evidence type="ECO:0000313" key="2">
    <source>
        <dbReference type="EMBL" id="KAK8057221.1"/>
    </source>
</evidence>
<evidence type="ECO:0000256" key="1">
    <source>
        <dbReference type="SAM" id="MobiDB-lite"/>
    </source>
</evidence>
<gene>
    <name evidence="2" type="ORF">PG996_011158</name>
</gene>
<comment type="caution">
    <text evidence="2">The sequence shown here is derived from an EMBL/GenBank/DDBJ whole genome shotgun (WGS) entry which is preliminary data.</text>
</comment>
<keyword evidence="3" id="KW-1185">Reference proteome</keyword>
<feature type="compositionally biased region" description="Acidic residues" evidence="1">
    <location>
        <begin position="192"/>
        <end position="201"/>
    </location>
</feature>
<dbReference type="Proteomes" id="UP001446871">
    <property type="component" value="Unassembled WGS sequence"/>
</dbReference>
<feature type="region of interest" description="Disordered" evidence="1">
    <location>
        <begin position="192"/>
        <end position="226"/>
    </location>
</feature>
<feature type="compositionally biased region" description="Polar residues" evidence="1">
    <location>
        <begin position="265"/>
        <end position="282"/>
    </location>
</feature>
<proteinExistence type="predicted"/>
<dbReference type="EMBL" id="JAQQWM010000007">
    <property type="protein sequence ID" value="KAK8057221.1"/>
    <property type="molecule type" value="Genomic_DNA"/>
</dbReference>
<evidence type="ECO:0000313" key="3">
    <source>
        <dbReference type="Proteomes" id="UP001446871"/>
    </source>
</evidence>
<organism evidence="2 3">
    <name type="scientific">Apiospora saccharicola</name>
    <dbReference type="NCBI Taxonomy" id="335842"/>
    <lineage>
        <taxon>Eukaryota</taxon>
        <taxon>Fungi</taxon>
        <taxon>Dikarya</taxon>
        <taxon>Ascomycota</taxon>
        <taxon>Pezizomycotina</taxon>
        <taxon>Sordariomycetes</taxon>
        <taxon>Xylariomycetidae</taxon>
        <taxon>Amphisphaeriales</taxon>
        <taxon>Apiosporaceae</taxon>
        <taxon>Apiospora</taxon>
    </lineage>
</organism>
<name>A0ABR1UEC3_9PEZI</name>
<feature type="region of interest" description="Disordered" evidence="1">
    <location>
        <begin position="245"/>
        <end position="282"/>
    </location>
</feature>
<accession>A0ABR1UEC3</accession>
<reference evidence="2 3" key="1">
    <citation type="submission" date="2023-01" db="EMBL/GenBank/DDBJ databases">
        <title>Analysis of 21 Apiospora genomes using comparative genomics revels a genus with tremendous synthesis potential of carbohydrate active enzymes and secondary metabolites.</title>
        <authorList>
            <person name="Sorensen T."/>
        </authorList>
    </citation>
    <scope>NUCLEOTIDE SEQUENCE [LARGE SCALE GENOMIC DNA]</scope>
    <source>
        <strain evidence="2 3">CBS 83171</strain>
    </source>
</reference>